<gene>
    <name evidence="2" type="ORF">PITCH_A530003</name>
</gene>
<dbReference type="InterPro" id="IPR015168">
    <property type="entry name" value="SsuA/THI5"/>
</dbReference>
<name>A0A445N166_9BACT</name>
<feature type="domain" description="SsuA/THI5-like" evidence="1">
    <location>
        <begin position="2"/>
        <end position="61"/>
    </location>
</feature>
<evidence type="ECO:0000313" key="2">
    <source>
        <dbReference type="EMBL" id="SPD75341.1"/>
    </source>
</evidence>
<dbReference type="Pfam" id="PF09084">
    <property type="entry name" value="NMT1"/>
    <property type="match status" value="1"/>
</dbReference>
<dbReference type="Gene3D" id="3.40.190.10">
    <property type="entry name" value="Periplasmic binding protein-like II"/>
    <property type="match status" value="1"/>
</dbReference>
<reference evidence="2" key="1">
    <citation type="submission" date="2018-01" db="EMBL/GenBank/DDBJ databases">
        <authorList>
            <person name="Regsiter A."/>
            <person name="William W."/>
        </authorList>
    </citation>
    <scope>NUCLEOTIDE SEQUENCE</scope>
    <source>
        <strain evidence="2">TRIP AH-1</strain>
    </source>
</reference>
<dbReference type="AlphaFoldDB" id="A0A445N166"/>
<evidence type="ECO:0000259" key="1">
    <source>
        <dbReference type="Pfam" id="PF09084"/>
    </source>
</evidence>
<protein>
    <recommendedName>
        <fullName evidence="1">SsuA/THI5-like domain-containing protein</fullName>
    </recommendedName>
</protein>
<accession>A0A445N166</accession>
<organism evidence="2">
    <name type="scientific">uncultured Desulfobacterium sp</name>
    <dbReference type="NCBI Taxonomy" id="201089"/>
    <lineage>
        <taxon>Bacteria</taxon>
        <taxon>Pseudomonadati</taxon>
        <taxon>Thermodesulfobacteriota</taxon>
        <taxon>Desulfobacteria</taxon>
        <taxon>Desulfobacterales</taxon>
        <taxon>Desulfobacteriaceae</taxon>
        <taxon>Desulfobacterium</taxon>
        <taxon>environmental samples</taxon>
    </lineage>
</organism>
<dbReference type="SUPFAM" id="SSF53850">
    <property type="entry name" value="Periplasmic binding protein-like II"/>
    <property type="match status" value="1"/>
</dbReference>
<dbReference type="EMBL" id="OJIN01000196">
    <property type="protein sequence ID" value="SPD75341.1"/>
    <property type="molecule type" value="Genomic_DNA"/>
</dbReference>
<proteinExistence type="predicted"/>
<sequence>MLEMHGASRLLFSFNDAIPGYVFAGLFFTDKYLKENPEKVRAFLRGLVKGFDFVRTHEKEARRWIPKYCGVEMDVAMKSALRHFEDGREPIEQIYKQQDIMIENGHLPGRVPVEAYIDYSYLPKAD</sequence>